<feature type="transmembrane region" description="Helical" evidence="1">
    <location>
        <begin position="339"/>
        <end position="359"/>
    </location>
</feature>
<dbReference type="Proteomes" id="UP000660729">
    <property type="component" value="Unassembled WGS sequence"/>
</dbReference>
<protein>
    <recommendedName>
        <fullName evidence="4">Low temperature requirement A</fullName>
    </recommendedName>
</protein>
<feature type="transmembrane region" description="Helical" evidence="1">
    <location>
        <begin position="163"/>
        <end position="187"/>
    </location>
</feature>
<keyword evidence="1" id="KW-1133">Transmembrane helix</keyword>
<feature type="transmembrane region" description="Helical" evidence="1">
    <location>
        <begin position="512"/>
        <end position="532"/>
    </location>
</feature>
<organism evidence="2 3">
    <name type="scientific">Pseudocercospora fuligena</name>
    <dbReference type="NCBI Taxonomy" id="685502"/>
    <lineage>
        <taxon>Eukaryota</taxon>
        <taxon>Fungi</taxon>
        <taxon>Dikarya</taxon>
        <taxon>Ascomycota</taxon>
        <taxon>Pezizomycotina</taxon>
        <taxon>Dothideomycetes</taxon>
        <taxon>Dothideomycetidae</taxon>
        <taxon>Mycosphaerellales</taxon>
        <taxon>Mycosphaerellaceae</taxon>
        <taxon>Pseudocercospora</taxon>
    </lineage>
</organism>
<dbReference type="InterPro" id="IPR010640">
    <property type="entry name" value="Low_temperature_requirement_A"/>
</dbReference>
<reference evidence="2" key="1">
    <citation type="submission" date="2020-04" db="EMBL/GenBank/DDBJ databases">
        <title>Draft genome resource of the tomato pathogen Pseudocercospora fuligena.</title>
        <authorList>
            <person name="Zaccaron A."/>
        </authorList>
    </citation>
    <scope>NUCLEOTIDE SEQUENCE</scope>
    <source>
        <strain evidence="2">PF001</strain>
    </source>
</reference>
<feature type="transmembrane region" description="Helical" evidence="1">
    <location>
        <begin position="297"/>
        <end position="318"/>
    </location>
</feature>
<keyword evidence="3" id="KW-1185">Reference proteome</keyword>
<proteinExistence type="predicted"/>
<dbReference type="OrthoDB" id="3177213at2759"/>
<accession>A0A8H6VG76</accession>
<feature type="transmembrane region" description="Helical" evidence="1">
    <location>
        <begin position="265"/>
        <end position="285"/>
    </location>
</feature>
<evidence type="ECO:0000313" key="2">
    <source>
        <dbReference type="EMBL" id="KAF7186959.1"/>
    </source>
</evidence>
<dbReference type="AlphaFoldDB" id="A0A8H6VG76"/>
<feature type="transmembrane region" description="Helical" evidence="1">
    <location>
        <begin position="199"/>
        <end position="223"/>
    </location>
</feature>
<dbReference type="Pfam" id="PF06772">
    <property type="entry name" value="LtrA"/>
    <property type="match status" value="1"/>
</dbReference>
<dbReference type="PANTHER" id="PTHR42101:SF1">
    <property type="entry name" value="LOW TEMPERATURE REQUIREMENT A"/>
    <property type="match status" value="1"/>
</dbReference>
<evidence type="ECO:0000313" key="3">
    <source>
        <dbReference type="Proteomes" id="UP000660729"/>
    </source>
</evidence>
<comment type="caution">
    <text evidence="2">The sequence shown here is derived from an EMBL/GenBank/DDBJ whole genome shotgun (WGS) entry which is preliminary data.</text>
</comment>
<evidence type="ECO:0008006" key="4">
    <source>
        <dbReference type="Google" id="ProtNLM"/>
    </source>
</evidence>
<feature type="transmembrane region" description="Helical" evidence="1">
    <location>
        <begin position="572"/>
        <end position="591"/>
    </location>
</feature>
<sequence>MAEAHSSHLPFFKSPLMAHEHSRTSSNTEDNKTASVHPYLEEESDDGVFHDHPQFHRHAEATNAELFYDLFFVANLTVFTNVHEVNDGDTLKQYIGFFCVLWFTWYQVGLYDVRFSTDSVFERTAKYCQFLVMMGFAIIGPKFDVGKHMQPASEDNADEEGSALPFFKALTLVLMASRLVLVFQYIASLWFTRHYKQTILPMCLMAGTYFIAAVIYLGIFWSFHPVEEGSDHTYIAWYVVAILETIIATTVSSIWRNISFKGTHLIQRMSLLTLIILGEGVMGLAEKCQRIVHSEGALSFTASTVGNIICAVAIYYFLYMLYFDWINSESHFGTIRQQIWSFLHFPLHLALVLAVEGVAQCVTWRAAIVRGNEFINQINDWAIIANETNPDWNEIANQLNETVKDLVYKSLLTTSSLSETSEILTYTYPNAINATQVVANGTADPDAAWGAVEWSYYTLYKTILNIAGFAGSENSTELDQLSGQIVNFSDEKASEESSDALVKAAGVFDLTFVYFFTTIGLVVILCCLLAALSKREKTWMHWIRLGVSGLIGLALCLLSIMDLTDAGGNFAFSPWVLPLVAICLFAGKWILIC</sequence>
<feature type="transmembrane region" description="Helical" evidence="1">
    <location>
        <begin position="539"/>
        <end position="560"/>
    </location>
</feature>
<dbReference type="PANTHER" id="PTHR42101">
    <property type="entry name" value="CHROMOSOME 16, WHOLE GENOME SHOTGUN SEQUENCE"/>
    <property type="match status" value="1"/>
</dbReference>
<feature type="transmembrane region" description="Helical" evidence="1">
    <location>
        <begin position="235"/>
        <end position="258"/>
    </location>
</feature>
<evidence type="ECO:0000256" key="1">
    <source>
        <dbReference type="SAM" id="Phobius"/>
    </source>
</evidence>
<name>A0A8H6VG76_9PEZI</name>
<dbReference type="EMBL" id="JABCIY010000244">
    <property type="protein sequence ID" value="KAF7186959.1"/>
    <property type="molecule type" value="Genomic_DNA"/>
</dbReference>
<gene>
    <name evidence="2" type="ORF">HII31_11753</name>
</gene>
<keyword evidence="1" id="KW-0472">Membrane</keyword>
<keyword evidence="1" id="KW-0812">Transmembrane</keyword>